<feature type="binding site" evidence="3">
    <location>
        <position position="134"/>
    </location>
    <ligand>
        <name>a divalent metal cation</name>
        <dbReference type="ChEBI" id="CHEBI:60240"/>
    </ligand>
</feature>
<name>A0A3A8E799_9GAMM</name>
<dbReference type="Gene3D" id="1.20.120.450">
    <property type="entry name" value="dinb family like domain"/>
    <property type="match status" value="1"/>
</dbReference>
<organism evidence="4 5">
    <name type="scientific">Acinetobacter tianfuensis</name>
    <dbReference type="NCBI Taxonomy" id="2419603"/>
    <lineage>
        <taxon>Bacteria</taxon>
        <taxon>Pseudomonadati</taxon>
        <taxon>Pseudomonadota</taxon>
        <taxon>Gammaproteobacteria</taxon>
        <taxon>Moraxellales</taxon>
        <taxon>Moraxellaceae</taxon>
        <taxon>Acinetobacter</taxon>
    </lineage>
</organism>
<sequence length="171" mass="19371">MQIADFKLLARYNIWATIRLNQNLALISDDDFYKDCGLFFKSISGTLNHLLVGEHYLWFSHFTAGSSPQLALNHIAITDRKTILSELNSRAENWLDYLDQLDSQQLSSDLNYISSLGDAICLPFSSTLVHVFNHGTHHRGQITASLSAMGYPCPELDLIYMLLEQAKNHPK</sequence>
<dbReference type="RefSeq" id="WP_120402794.1">
    <property type="nucleotide sequence ID" value="NZ_RAXV01000021.1"/>
</dbReference>
<gene>
    <name evidence="4" type="ORF">D7V32_10280</name>
</gene>
<evidence type="ECO:0000256" key="2">
    <source>
        <dbReference type="ARBA" id="ARBA00022723"/>
    </source>
</evidence>
<dbReference type="PANTHER" id="PTHR37302:SF1">
    <property type="entry name" value="PROTEIN DINB"/>
    <property type="match status" value="1"/>
</dbReference>
<feature type="binding site" evidence="3">
    <location>
        <position position="138"/>
    </location>
    <ligand>
        <name>a divalent metal cation</name>
        <dbReference type="ChEBI" id="CHEBI:60240"/>
    </ligand>
</feature>
<reference evidence="4 5" key="1">
    <citation type="submission" date="2018-09" db="EMBL/GenBank/DDBJ databases">
        <title>The draft genome of Acinetobacter spp. strains.</title>
        <authorList>
            <person name="Qin J."/>
            <person name="Feng Y."/>
            <person name="Zong Z."/>
        </authorList>
    </citation>
    <scope>NUCLEOTIDE SEQUENCE [LARGE SCALE GENOMIC DNA]</scope>
    <source>
        <strain evidence="4 5">WCHAc060012</strain>
    </source>
</reference>
<dbReference type="GO" id="GO:0046872">
    <property type="term" value="F:metal ion binding"/>
    <property type="evidence" value="ECO:0007669"/>
    <property type="project" value="UniProtKB-KW"/>
</dbReference>
<dbReference type="EMBL" id="RAXV01000021">
    <property type="protein sequence ID" value="RKG30697.1"/>
    <property type="molecule type" value="Genomic_DNA"/>
</dbReference>
<dbReference type="Pfam" id="PF05163">
    <property type="entry name" value="DinB"/>
    <property type="match status" value="1"/>
</dbReference>
<dbReference type="PANTHER" id="PTHR37302">
    <property type="entry name" value="SLR1116 PROTEIN"/>
    <property type="match status" value="1"/>
</dbReference>
<evidence type="ECO:0000313" key="4">
    <source>
        <dbReference type="EMBL" id="RKG30697.1"/>
    </source>
</evidence>
<keyword evidence="5" id="KW-1185">Reference proteome</keyword>
<accession>A0A3A8E799</accession>
<dbReference type="SUPFAM" id="SSF109854">
    <property type="entry name" value="DinB/YfiT-like putative metalloenzymes"/>
    <property type="match status" value="1"/>
</dbReference>
<protein>
    <submittedName>
        <fullName evidence="4">Damage-inducible protein DinB</fullName>
    </submittedName>
</protein>
<dbReference type="Proteomes" id="UP000282388">
    <property type="component" value="Unassembled WGS sequence"/>
</dbReference>
<dbReference type="InterPro" id="IPR034660">
    <property type="entry name" value="DinB/YfiT-like"/>
</dbReference>
<proteinExistence type="inferred from homology"/>
<dbReference type="OrthoDB" id="9807509at2"/>
<feature type="binding site" evidence="3">
    <location>
        <position position="49"/>
    </location>
    <ligand>
        <name>a divalent metal cation</name>
        <dbReference type="ChEBI" id="CHEBI:60240"/>
    </ligand>
</feature>
<dbReference type="InterPro" id="IPR007837">
    <property type="entry name" value="DinB"/>
</dbReference>
<evidence type="ECO:0000313" key="5">
    <source>
        <dbReference type="Proteomes" id="UP000282388"/>
    </source>
</evidence>
<evidence type="ECO:0000256" key="1">
    <source>
        <dbReference type="ARBA" id="ARBA00008635"/>
    </source>
</evidence>
<comment type="similarity">
    <text evidence="1">Belongs to the DinB family.</text>
</comment>
<dbReference type="AlphaFoldDB" id="A0A3A8E799"/>
<evidence type="ECO:0000256" key="3">
    <source>
        <dbReference type="PIRSR" id="PIRSR607837-1"/>
    </source>
</evidence>
<keyword evidence="2 3" id="KW-0479">Metal-binding</keyword>
<comment type="caution">
    <text evidence="4">The sequence shown here is derived from an EMBL/GenBank/DDBJ whole genome shotgun (WGS) entry which is preliminary data.</text>
</comment>